<keyword evidence="2" id="KW-1133">Transmembrane helix</keyword>
<dbReference type="InterPro" id="IPR002347">
    <property type="entry name" value="SDR_fam"/>
</dbReference>
<accession>A0A7S2EBN7</accession>
<dbReference type="SUPFAM" id="SSF51735">
    <property type="entry name" value="NAD(P)-binding Rossmann-fold domains"/>
    <property type="match status" value="1"/>
</dbReference>
<protein>
    <submittedName>
        <fullName evidence="3">Uncharacterized protein</fullName>
    </submittedName>
</protein>
<dbReference type="InterPro" id="IPR020904">
    <property type="entry name" value="Sc_DH/Rdtase_CS"/>
</dbReference>
<dbReference type="GO" id="GO:0008202">
    <property type="term" value="P:steroid metabolic process"/>
    <property type="evidence" value="ECO:0007669"/>
    <property type="project" value="TreeGrafter"/>
</dbReference>
<dbReference type="PROSITE" id="PS00061">
    <property type="entry name" value="ADH_SHORT"/>
    <property type="match status" value="1"/>
</dbReference>
<evidence type="ECO:0000313" key="3">
    <source>
        <dbReference type="EMBL" id="CAD9327103.1"/>
    </source>
</evidence>
<dbReference type="Gene3D" id="3.40.50.720">
    <property type="entry name" value="NAD(P)-binding Rossmann-like Domain"/>
    <property type="match status" value="1"/>
</dbReference>
<dbReference type="AlphaFoldDB" id="A0A7S2EBN7"/>
<gene>
    <name evidence="3" type="ORF">DBRI1063_LOCUS9507</name>
</gene>
<feature type="transmembrane region" description="Helical" evidence="2">
    <location>
        <begin position="7"/>
        <end position="24"/>
    </location>
</feature>
<dbReference type="InterPro" id="IPR036291">
    <property type="entry name" value="NAD(P)-bd_dom_sf"/>
</dbReference>
<dbReference type="Pfam" id="PF00106">
    <property type="entry name" value="adh_short"/>
    <property type="match status" value="1"/>
</dbReference>
<name>A0A7S2EBN7_9STRA</name>
<organism evidence="3">
    <name type="scientific">Ditylum brightwellii</name>
    <dbReference type="NCBI Taxonomy" id="49249"/>
    <lineage>
        <taxon>Eukaryota</taxon>
        <taxon>Sar</taxon>
        <taxon>Stramenopiles</taxon>
        <taxon>Ochrophyta</taxon>
        <taxon>Bacillariophyta</taxon>
        <taxon>Mediophyceae</taxon>
        <taxon>Lithodesmiophycidae</taxon>
        <taxon>Lithodesmiales</taxon>
        <taxon>Lithodesmiaceae</taxon>
        <taxon>Ditylum</taxon>
    </lineage>
</organism>
<sequence>MLTIKSCIHVFVIGVIVITAASLLNRTKLEPVQPGDAVVVTGSSSGIGKHAALSLAKEGYTVFACVRKTTDGDALLESAKKYEIDAEKIKILILDVTNSQHIAKGVEVVSKYVGDRGLKGLFNNAGINVKTGPGVKSTSVEFSPMEGYRQVFDVNYFGLVEMTKAFLELLRKGQGRIVMNTSVAGFIAGPFLSAYSSSKHAVEGFSDSLRRELLPHGVKVSILECGFIATPIIDGGIPDGVHPYDETERNYWKRFWKDSATALSPKVSSEAVIHAMRATKPKVRYVVGKQAALLGLFRFIPGGWVDRLVTEVNKKVGEIGDEELKELVKNVHMEFEL</sequence>
<evidence type="ECO:0000256" key="1">
    <source>
        <dbReference type="RuleBase" id="RU000363"/>
    </source>
</evidence>
<reference evidence="3" key="1">
    <citation type="submission" date="2021-01" db="EMBL/GenBank/DDBJ databases">
        <authorList>
            <person name="Corre E."/>
            <person name="Pelletier E."/>
            <person name="Niang G."/>
            <person name="Scheremetjew M."/>
            <person name="Finn R."/>
            <person name="Kale V."/>
            <person name="Holt S."/>
            <person name="Cochrane G."/>
            <person name="Meng A."/>
            <person name="Brown T."/>
            <person name="Cohen L."/>
        </authorList>
    </citation>
    <scope>NUCLEOTIDE SEQUENCE</scope>
    <source>
        <strain evidence="3">Pop2</strain>
    </source>
</reference>
<comment type="similarity">
    <text evidence="1">Belongs to the short-chain dehydrogenases/reductases (SDR) family.</text>
</comment>
<dbReference type="EMBL" id="HBGN01014850">
    <property type="protein sequence ID" value="CAD9327103.1"/>
    <property type="molecule type" value="Transcribed_RNA"/>
</dbReference>
<keyword evidence="2" id="KW-0472">Membrane</keyword>
<dbReference type="PANTHER" id="PTHR43313:SF1">
    <property type="entry name" value="3BETA-HYDROXYSTEROID DEHYDROGENASE DHS-16"/>
    <property type="match status" value="1"/>
</dbReference>
<dbReference type="PANTHER" id="PTHR43313">
    <property type="entry name" value="SHORT-CHAIN DEHYDROGENASE/REDUCTASE FAMILY 9C"/>
    <property type="match status" value="1"/>
</dbReference>
<dbReference type="GO" id="GO:0016491">
    <property type="term" value="F:oxidoreductase activity"/>
    <property type="evidence" value="ECO:0007669"/>
    <property type="project" value="TreeGrafter"/>
</dbReference>
<dbReference type="PRINTS" id="PR00080">
    <property type="entry name" value="SDRFAMILY"/>
</dbReference>
<keyword evidence="2" id="KW-0812">Transmembrane</keyword>
<evidence type="ECO:0000256" key="2">
    <source>
        <dbReference type="SAM" id="Phobius"/>
    </source>
</evidence>
<proteinExistence type="inferred from homology"/>
<dbReference type="PRINTS" id="PR00081">
    <property type="entry name" value="GDHRDH"/>
</dbReference>